<evidence type="ECO:0000256" key="2">
    <source>
        <dbReference type="SAM" id="SignalP"/>
    </source>
</evidence>
<gene>
    <name evidence="3" type="ORF">GQ61_00925</name>
</gene>
<protein>
    <submittedName>
        <fullName evidence="3">Uncharacterized protein</fullName>
    </submittedName>
</protein>
<reference evidence="3 4" key="1">
    <citation type="submission" date="2014-06" db="EMBL/GenBank/DDBJ databases">
        <title>The genome of the endonuclear symbiont Nucleicultrix amoebiphila.</title>
        <authorList>
            <person name="Schulz F."/>
            <person name="Horn M."/>
        </authorList>
    </citation>
    <scope>NUCLEOTIDE SEQUENCE [LARGE SCALE GENOMIC DNA]</scope>
    <source>
        <strain evidence="3 4">FS5</strain>
    </source>
</reference>
<keyword evidence="2" id="KW-0732">Signal</keyword>
<dbReference type="AlphaFoldDB" id="A0A1W6N2P2"/>
<keyword evidence="1" id="KW-0472">Membrane</keyword>
<organism evidence="3 4">
    <name type="scientific">Candidatus Nucleicultrix amoebiphila FS5</name>
    <dbReference type="NCBI Taxonomy" id="1414854"/>
    <lineage>
        <taxon>Bacteria</taxon>
        <taxon>Pseudomonadati</taxon>
        <taxon>Pseudomonadota</taxon>
        <taxon>Alphaproteobacteria</taxon>
        <taxon>Holosporales</taxon>
        <taxon>Candidatus Nucleicultricaceae</taxon>
        <taxon>Candidatus Nucleicultrix</taxon>
    </lineage>
</organism>
<accession>A0A1W6N2P2</accession>
<proteinExistence type="predicted"/>
<dbReference type="KEGG" id="naf:GQ61_00925"/>
<keyword evidence="1" id="KW-1133">Transmembrane helix</keyword>
<keyword evidence="1" id="KW-0812">Transmembrane</keyword>
<evidence type="ECO:0000256" key="1">
    <source>
        <dbReference type="SAM" id="Phobius"/>
    </source>
</evidence>
<dbReference type="Proteomes" id="UP000237351">
    <property type="component" value="Chromosome"/>
</dbReference>
<dbReference type="EMBL" id="CP008743">
    <property type="protein sequence ID" value="ARN84140.1"/>
    <property type="molecule type" value="Genomic_DNA"/>
</dbReference>
<feature type="signal peptide" evidence="2">
    <location>
        <begin position="1"/>
        <end position="32"/>
    </location>
</feature>
<feature type="chain" id="PRO_5012032047" evidence="2">
    <location>
        <begin position="33"/>
        <end position="256"/>
    </location>
</feature>
<evidence type="ECO:0000313" key="4">
    <source>
        <dbReference type="Proteomes" id="UP000237351"/>
    </source>
</evidence>
<name>A0A1W6N2P2_9PROT</name>
<evidence type="ECO:0000313" key="3">
    <source>
        <dbReference type="EMBL" id="ARN84140.1"/>
    </source>
</evidence>
<dbReference type="STRING" id="1414854.GQ61_00925"/>
<sequence length="256" mass="28351">MLNRTLSAKKTTKAVIYTSIAALLATSMPVHASKQWETFDNPLQTRSGHSYNRTGGSWKFLQSAVQVAQEIVTAPVIAVQEAVQGDNVTYDNPQSLALEYNRERSPVRPSKALVAVKKQSHDFDDETFASRNRSTLKMIGFAMYALVFIGLIYTIYSYMFGGSDDRSSGTAGYLPSGSDSSNPILQIADKVIEETVKTVQKVSTDLMTHPDHPGVRDIPTYYGSMRDGHADITGIEIEGRQTGIFDFFQNFFAKKQ</sequence>
<feature type="transmembrane region" description="Helical" evidence="1">
    <location>
        <begin position="138"/>
        <end position="156"/>
    </location>
</feature>
<dbReference type="RefSeq" id="WP_085783498.1">
    <property type="nucleotide sequence ID" value="NZ_CP008743.1"/>
</dbReference>
<keyword evidence="4" id="KW-1185">Reference proteome</keyword>